<sequence length="325" mass="35082">MRVGEARAAAVAWVRENGATAYFTGSTVGVPDDAELPVGSDVDVAVVVDEAGPKPGKFLFRGALLEVTPVTWQEVRDALGSYHVAGGLRTDTVIADPTGALRPLQALVERHFADPEWVRRRCGEARNRVERGLRGIDPAAPWPRRVMSWLFPTGVTTHVLLVAARRNPTVRLRYLKVRPLAGDLYPDLLAHLGCAHWTPELTRRHLAALATTFDRTVPVSRTPFPYSSDITAAARPIAIDGGHALVDAGDHREAAFWIAVTFSRCHTILAADAPELHRELAPAFDAVLADLGVTGGADLAARAERTLDLLPAVWARAEVLMSATG</sequence>
<keyword evidence="2" id="KW-1185">Reference proteome</keyword>
<dbReference type="RefSeq" id="WP_259624795.1">
    <property type="nucleotide sequence ID" value="NZ_JANYMP010000009.1"/>
</dbReference>
<evidence type="ECO:0000313" key="2">
    <source>
        <dbReference type="Proteomes" id="UP001141259"/>
    </source>
</evidence>
<organism evidence="1 2">
    <name type="scientific">Umezawaea endophytica</name>
    <dbReference type="NCBI Taxonomy" id="1654476"/>
    <lineage>
        <taxon>Bacteria</taxon>
        <taxon>Bacillati</taxon>
        <taxon>Actinomycetota</taxon>
        <taxon>Actinomycetes</taxon>
        <taxon>Pseudonocardiales</taxon>
        <taxon>Pseudonocardiaceae</taxon>
        <taxon>Umezawaea</taxon>
    </lineage>
</organism>
<protein>
    <submittedName>
        <fullName evidence="1">Uncharacterized protein</fullName>
    </submittedName>
</protein>
<gene>
    <name evidence="1" type="ORF">NZH93_20715</name>
</gene>
<proteinExistence type="predicted"/>
<dbReference type="Proteomes" id="UP001141259">
    <property type="component" value="Unassembled WGS sequence"/>
</dbReference>
<accession>A0A9X2VML6</accession>
<reference evidence="1" key="1">
    <citation type="submission" date="2022-08" db="EMBL/GenBank/DDBJ databases">
        <authorList>
            <person name="Tistechok S."/>
            <person name="Samborskyy M."/>
            <person name="Roman I."/>
        </authorList>
    </citation>
    <scope>NUCLEOTIDE SEQUENCE</scope>
    <source>
        <strain evidence="1">DSM 103496</strain>
    </source>
</reference>
<dbReference type="EMBL" id="JANYMP010000009">
    <property type="protein sequence ID" value="MCS7479292.1"/>
    <property type="molecule type" value="Genomic_DNA"/>
</dbReference>
<dbReference type="AlphaFoldDB" id="A0A9X2VML6"/>
<comment type="caution">
    <text evidence="1">The sequence shown here is derived from an EMBL/GenBank/DDBJ whole genome shotgun (WGS) entry which is preliminary data.</text>
</comment>
<evidence type="ECO:0000313" key="1">
    <source>
        <dbReference type="EMBL" id="MCS7479292.1"/>
    </source>
</evidence>
<name>A0A9X2VML6_9PSEU</name>